<accession>E3EJY7</accession>
<name>E3EJY7_PAEPS</name>
<protein>
    <submittedName>
        <fullName evidence="1">Uncharacterized protein</fullName>
    </submittedName>
</protein>
<dbReference type="PATRIC" id="fig|886882.15.peg.5969"/>
<organism evidence="1 2">
    <name type="scientific">Paenibacillus polymyxa (strain SC2)</name>
    <name type="common">Bacillus polymyxa</name>
    <dbReference type="NCBI Taxonomy" id="886882"/>
    <lineage>
        <taxon>Bacteria</taxon>
        <taxon>Bacillati</taxon>
        <taxon>Bacillota</taxon>
        <taxon>Bacilli</taxon>
        <taxon>Bacillales</taxon>
        <taxon>Paenibacillaceae</taxon>
        <taxon>Paenibacillus</taxon>
    </lineage>
</organism>
<dbReference type="KEGG" id="ppm:PPSC2_28155"/>
<keyword evidence="1" id="KW-0614">Plasmid</keyword>
<evidence type="ECO:0000313" key="1">
    <source>
        <dbReference type="EMBL" id="ADO60006.1"/>
    </source>
</evidence>
<sequence length="69" mass="8207">MEFEQMRELMKLINNEIDHITEGITNKDRAEIQARIPVLFRYTELLNNLSKPQYAKPEEAIQRILNTSF</sequence>
<reference evidence="1 2" key="1">
    <citation type="journal article" date="2011" name="J. Bacteriol.">
        <title>Complete genome sequence of Paenibacillus polymyxa SC2, a strain of plant growth-promoting Rhizobacterium with broad-spectrum antimicrobial activity.</title>
        <authorList>
            <person name="Ma M."/>
            <person name="Wang C."/>
            <person name="Ding Y."/>
            <person name="Li L."/>
            <person name="Shen D."/>
            <person name="Jiang X."/>
            <person name="Guan D."/>
            <person name="Cao F."/>
            <person name="Chen H."/>
            <person name="Feng R."/>
            <person name="Wang X."/>
            <person name="Ge Y."/>
            <person name="Yao L."/>
            <person name="Bing X."/>
            <person name="Yang X."/>
            <person name="Li J."/>
            <person name="Du B."/>
        </authorList>
    </citation>
    <scope>NUCLEOTIDE SEQUENCE [LARGE SCALE GENOMIC DNA]</scope>
    <source>
        <strain evidence="1 2">SC2</strain>
        <plasmid evidence="2">pSC2</plasmid>
    </source>
</reference>
<gene>
    <name evidence="1" type="ORF">PPSC2_28155</name>
</gene>
<geneLocation type="plasmid" evidence="1 2">
    <name>pSC2</name>
</geneLocation>
<dbReference type="AlphaFoldDB" id="E3EJY7"/>
<evidence type="ECO:0000313" key="2">
    <source>
        <dbReference type="Proteomes" id="UP000006868"/>
    </source>
</evidence>
<dbReference type="HOGENOM" id="CLU_2772068_0_0_9"/>
<dbReference type="Proteomes" id="UP000006868">
    <property type="component" value="Plasmid pSC2"/>
</dbReference>
<proteinExistence type="predicted"/>
<dbReference type="EMBL" id="CP002214">
    <property type="protein sequence ID" value="ADO60006.1"/>
    <property type="molecule type" value="Genomic_DNA"/>
</dbReference>